<feature type="compositionally biased region" description="Polar residues" evidence="1">
    <location>
        <begin position="83"/>
        <end position="96"/>
    </location>
</feature>
<dbReference type="EMBL" id="BLXT01000208">
    <property type="protein sequence ID" value="GFN75079.1"/>
    <property type="molecule type" value="Genomic_DNA"/>
</dbReference>
<evidence type="ECO:0000256" key="1">
    <source>
        <dbReference type="SAM" id="MobiDB-lite"/>
    </source>
</evidence>
<accession>A0AAV3XW96</accession>
<name>A0AAV3XW96_9GAST</name>
<reference evidence="2 3" key="1">
    <citation type="journal article" date="2021" name="Elife">
        <title>Chloroplast acquisition without the gene transfer in kleptoplastic sea slugs, Plakobranchus ocellatus.</title>
        <authorList>
            <person name="Maeda T."/>
            <person name="Takahashi S."/>
            <person name="Yoshida T."/>
            <person name="Shimamura S."/>
            <person name="Takaki Y."/>
            <person name="Nagai Y."/>
            <person name="Toyoda A."/>
            <person name="Suzuki Y."/>
            <person name="Arimoto A."/>
            <person name="Ishii H."/>
            <person name="Satoh N."/>
            <person name="Nishiyama T."/>
            <person name="Hasebe M."/>
            <person name="Maruyama T."/>
            <person name="Minagawa J."/>
            <person name="Obokata J."/>
            <person name="Shigenobu S."/>
        </authorList>
    </citation>
    <scope>NUCLEOTIDE SEQUENCE [LARGE SCALE GENOMIC DNA]</scope>
</reference>
<keyword evidence="3" id="KW-1185">Reference proteome</keyword>
<organism evidence="2 3">
    <name type="scientific">Plakobranchus ocellatus</name>
    <dbReference type="NCBI Taxonomy" id="259542"/>
    <lineage>
        <taxon>Eukaryota</taxon>
        <taxon>Metazoa</taxon>
        <taxon>Spiralia</taxon>
        <taxon>Lophotrochozoa</taxon>
        <taxon>Mollusca</taxon>
        <taxon>Gastropoda</taxon>
        <taxon>Heterobranchia</taxon>
        <taxon>Euthyneura</taxon>
        <taxon>Panpulmonata</taxon>
        <taxon>Sacoglossa</taxon>
        <taxon>Placobranchoidea</taxon>
        <taxon>Plakobranchidae</taxon>
        <taxon>Plakobranchus</taxon>
    </lineage>
</organism>
<evidence type="ECO:0000313" key="3">
    <source>
        <dbReference type="Proteomes" id="UP000735302"/>
    </source>
</evidence>
<protein>
    <submittedName>
        <fullName evidence="2">Uncharacterized protein</fullName>
    </submittedName>
</protein>
<sequence length="127" mass="14295">MYVNVGTPFIWYMSSETGHHLSGVFPARVDTIYLVYVQQDWTVRPTPLYLHGMVCLVINVKEASRDGEGDNCGTETVTTATIGVQTSERGQVSSSRTEQRPWSSSYSPRSSMYRVAHFPPYSTAFEF</sequence>
<gene>
    <name evidence="2" type="ORF">PoB_000158500</name>
</gene>
<proteinExistence type="predicted"/>
<evidence type="ECO:0000313" key="2">
    <source>
        <dbReference type="EMBL" id="GFN75079.1"/>
    </source>
</evidence>
<dbReference type="AlphaFoldDB" id="A0AAV3XW96"/>
<dbReference type="Proteomes" id="UP000735302">
    <property type="component" value="Unassembled WGS sequence"/>
</dbReference>
<comment type="caution">
    <text evidence="2">The sequence shown here is derived from an EMBL/GenBank/DDBJ whole genome shotgun (WGS) entry which is preliminary data.</text>
</comment>
<feature type="region of interest" description="Disordered" evidence="1">
    <location>
        <begin position="83"/>
        <end position="108"/>
    </location>
</feature>